<feature type="region of interest" description="Disordered" evidence="1">
    <location>
        <begin position="1"/>
        <end position="89"/>
    </location>
</feature>
<dbReference type="EMBL" id="JANLCJ010000780">
    <property type="protein sequence ID" value="MCS5737514.1"/>
    <property type="molecule type" value="Genomic_DNA"/>
</dbReference>
<feature type="compositionally biased region" description="Low complexity" evidence="1">
    <location>
        <begin position="20"/>
        <end position="30"/>
    </location>
</feature>
<keyword evidence="3" id="KW-1185">Reference proteome</keyword>
<dbReference type="Proteomes" id="UP001165586">
    <property type="component" value="Unassembled WGS sequence"/>
</dbReference>
<gene>
    <name evidence="2" type="ORF">N1032_27665</name>
</gene>
<evidence type="ECO:0000313" key="2">
    <source>
        <dbReference type="EMBL" id="MCS5737514.1"/>
    </source>
</evidence>
<accession>A0ABT2HC97</accession>
<evidence type="ECO:0000313" key="3">
    <source>
        <dbReference type="Proteomes" id="UP001165586"/>
    </source>
</evidence>
<dbReference type="RefSeq" id="WP_259543933.1">
    <property type="nucleotide sequence ID" value="NZ_JANLCJ010000780.1"/>
</dbReference>
<protein>
    <submittedName>
        <fullName evidence="2">Uncharacterized protein</fullName>
    </submittedName>
</protein>
<reference evidence="2" key="1">
    <citation type="submission" date="2022-08" db="EMBL/GenBank/DDBJ databases">
        <authorList>
            <person name="Deng Y."/>
            <person name="Han X.-F."/>
            <person name="Zhang Y.-Q."/>
        </authorList>
    </citation>
    <scope>NUCLEOTIDE SEQUENCE</scope>
    <source>
        <strain evidence="2">CPCC 203386</strain>
    </source>
</reference>
<organism evidence="2 3">
    <name type="scientific">Herbiconiux daphne</name>
    <dbReference type="NCBI Taxonomy" id="2970914"/>
    <lineage>
        <taxon>Bacteria</taxon>
        <taxon>Bacillati</taxon>
        <taxon>Actinomycetota</taxon>
        <taxon>Actinomycetes</taxon>
        <taxon>Micrococcales</taxon>
        <taxon>Microbacteriaceae</taxon>
        <taxon>Herbiconiux</taxon>
    </lineage>
</organism>
<evidence type="ECO:0000256" key="1">
    <source>
        <dbReference type="SAM" id="MobiDB-lite"/>
    </source>
</evidence>
<feature type="compositionally biased region" description="Low complexity" evidence="1">
    <location>
        <begin position="69"/>
        <end position="79"/>
    </location>
</feature>
<feature type="compositionally biased region" description="Basic and acidic residues" evidence="1">
    <location>
        <begin position="1"/>
        <end position="19"/>
    </location>
</feature>
<name>A0ABT2HC97_9MICO</name>
<comment type="caution">
    <text evidence="2">The sequence shown here is derived from an EMBL/GenBank/DDBJ whole genome shotgun (WGS) entry which is preliminary data.</text>
</comment>
<feature type="compositionally biased region" description="Pro residues" evidence="1">
    <location>
        <begin position="80"/>
        <end position="89"/>
    </location>
</feature>
<feature type="non-terminal residue" evidence="2">
    <location>
        <position position="1"/>
    </location>
</feature>
<sequence length="89" mass="9599">QDSFHRRGQAEPHLQRQREQQAQQQDTQNRSGALLNQIAQESVMNPAKGSPMDPNQPGPAIQNLSEPSAPTQGAPEQGAPQPPQPQGGM</sequence>
<proteinExistence type="predicted"/>